<protein>
    <submittedName>
        <fullName evidence="3">Protein transport protein Sec7</fullName>
    </submittedName>
</protein>
<dbReference type="SMART" id="SM00222">
    <property type="entry name" value="Sec7"/>
    <property type="match status" value="1"/>
</dbReference>
<dbReference type="VEuPathDB" id="GiardiaDB:QR46_1177"/>
<dbReference type="GO" id="GO:0032012">
    <property type="term" value="P:regulation of ARF protein signal transduction"/>
    <property type="evidence" value="ECO:0007669"/>
    <property type="project" value="InterPro"/>
</dbReference>
<feature type="compositionally biased region" description="Polar residues" evidence="1">
    <location>
        <begin position="1165"/>
        <end position="1177"/>
    </location>
</feature>
<feature type="compositionally biased region" description="Low complexity" evidence="1">
    <location>
        <begin position="924"/>
        <end position="937"/>
    </location>
</feature>
<gene>
    <name evidence="3" type="ORF">DHA2_151052</name>
</gene>
<dbReference type="PANTHER" id="PTHR10663">
    <property type="entry name" value="GUANYL-NUCLEOTIDE EXCHANGE FACTOR"/>
    <property type="match status" value="1"/>
</dbReference>
<dbReference type="InterPro" id="IPR000904">
    <property type="entry name" value="Sec7_dom"/>
</dbReference>
<evidence type="ECO:0000313" key="3">
    <source>
        <dbReference type="EMBL" id="ESU39308.1"/>
    </source>
</evidence>
<dbReference type="GO" id="GO:0012505">
    <property type="term" value="C:endomembrane system"/>
    <property type="evidence" value="ECO:0007669"/>
    <property type="project" value="UniProtKB-ARBA"/>
</dbReference>
<feature type="domain" description="SEC7" evidence="2">
    <location>
        <begin position="969"/>
        <end position="1075"/>
    </location>
</feature>
<feature type="region of interest" description="Disordered" evidence="1">
    <location>
        <begin position="1218"/>
        <end position="1264"/>
    </location>
</feature>
<organism evidence="3 4">
    <name type="scientific">Giardia intestinalis</name>
    <name type="common">Giardia lamblia</name>
    <dbReference type="NCBI Taxonomy" id="5741"/>
    <lineage>
        <taxon>Eukaryota</taxon>
        <taxon>Metamonada</taxon>
        <taxon>Diplomonadida</taxon>
        <taxon>Hexamitidae</taxon>
        <taxon>Giardiinae</taxon>
        <taxon>Giardia</taxon>
    </lineage>
</organism>
<dbReference type="Gene3D" id="1.10.1000.11">
    <property type="entry name" value="Arf Nucleotide-binding Site Opener,domain 2"/>
    <property type="match status" value="1"/>
</dbReference>
<dbReference type="SUPFAM" id="SSF48425">
    <property type="entry name" value="Sec7 domain"/>
    <property type="match status" value="1"/>
</dbReference>
<dbReference type="PROSITE" id="PS50190">
    <property type="entry name" value="SEC7"/>
    <property type="match status" value="1"/>
</dbReference>
<dbReference type="VEuPathDB" id="GiardiaDB:GL50581_48"/>
<feature type="compositionally biased region" description="Polar residues" evidence="1">
    <location>
        <begin position="1238"/>
        <end position="1254"/>
    </location>
</feature>
<name>V6TK05_GIAIN</name>
<dbReference type="EMBL" id="AHGT01000004">
    <property type="protein sequence ID" value="ESU39308.1"/>
    <property type="molecule type" value="Genomic_DNA"/>
</dbReference>
<dbReference type="GO" id="GO:0016192">
    <property type="term" value="P:vesicle-mediated transport"/>
    <property type="evidence" value="ECO:0007669"/>
    <property type="project" value="UniProtKB-ARBA"/>
</dbReference>
<evidence type="ECO:0000256" key="1">
    <source>
        <dbReference type="SAM" id="MobiDB-lite"/>
    </source>
</evidence>
<dbReference type="VEuPathDB" id="GiardiaDB:DHA2_151052"/>
<feature type="region of interest" description="Disordered" evidence="1">
    <location>
        <begin position="919"/>
        <end position="942"/>
    </location>
</feature>
<accession>V6TK05</accession>
<proteinExistence type="predicted"/>
<evidence type="ECO:0000259" key="2">
    <source>
        <dbReference type="PROSITE" id="PS50190"/>
    </source>
</evidence>
<sequence length="2366" mass="265071">MSHLPEDFQYIGELLSSIIRVLPRKLGALRPPLKNLESIFISFLTVINEDTDQISISANDFLASVKPIPHDSYLAEGAEVLKTIAKLLSSQHQKLINPQDECTHQQHMIYLGDLVELSVTAPSEAMCAADGVTKSTKSKKAKAIARDKMVLQLYYETFSNSKMLLPLLGIALKILSLQIDSHINAVPSKLIELCYCLLTVLLASGVLYTSSAQLCLQGLLAVEYRRLVKYDSRKSVFHNFLMLESCFNFDREIVAVRTLLLRLINCAALRNVYLIEQQAQLVDNSPESSAAVSANWITEHTLLLIKYVLCRLFTIILALDKNFPSVSKLKPSVSTKTLATDSNIYDYASLVFLRVQASIETLEITPEQFSCMNQRKYEQFLNTVQRLDVLHLHEVLNVSHSSSLPVGLMPSTTRMYFYNAVTTSIAQVFSYAFHLRSLHLKGGFLIPRVPPDLDKSRIACIGEDKEAMVDLQAPSNSEVGHGTNVSMHMDTVESYMLSITGEFIRVLSRQPDALVSLSLEMYLAFTTVIKAMQAPSQIFMLTYRHVSQLLHILIDTISIGLSADSSELYRISLYFLRKLLVVALPMPGLFEVINSILQNFLIMPLNESESADIRGHGLLFIDLLLGTTYAGKDATYTEKQINLLSFLYDSHIASSDVVCSALPGLYPMKPIVLSLLDAVANNLNTYMTLTDASLTSISHKTLSLEALLYKYIDLSHRVDATTLTAQYSLSPQGPNSIAVFFSTVADCAVHVLVSIMRGFRRFLMDRKLTEAQQMIILSNKPLEDHIVSLLNDYRRNTLISEFATASRPKKVIQKMIQCGYIPNDHRSIIRYIVSQNFNKKGFGVLLGDPHESELLEAFADIVFSDLRLFIDSVRQGKTGSMVSVPNSEDRSCYDRVAAMVNTESLGSLFTLTQKEMQTLRARQRQQQKQQQKSSSEGRQSDHTPIIPVMCQWSEQKEMPEKSENIFLIAIRYYLSFFHIPGESQQIERIMKVFSQHFVHLFSLLPDDMKNGTTFTQELAYILSYAVLMLNTDLHNSSVKEKMTKEVFIKNTKCADKQDLIQVQFLAELYDGIISSPFSINEIRTRQFISTHGFPQLCKKLGKYISMELDCVYRESANCHNTLTVKLDECDDILMDILEEDTNLDLVSKPSLTACSSESCIRGTDASHTPLASTSTASKGRDDQNSGMTEPDAAAVEEHIEAGSLAMPLQKIAYNLQQTTPQSTATPRDPEESGHGSETFATAEQKSHNNEQPTPQASPPSGPISISDIQAFKQYERFLRINIALNMFMNRAVDSLTVYMKALWFKAPAEFTGAVPELAFHLYRLCDYLIVCQTKQNIAEERISDIISREETILRIFQNRSQLLRNLVISSLFYLRRHVWHANLIIPHLEPSELSTQLASSLRLGNSKEDFTLLATLAGQHCAVAIVLFVLVSSHVNEGAYEAFGHLYNLSRILYKLVSDSNPKALRQSFVLSNQELSRGIALQEYTSFHIIEHFINPYLHILITANKVFQKLGLRLEIFSTLALSFSDNILYFYRHLLDIFTVSLLGSDKVCAIVLEQHGKELHAYNMIRLPISVDFLTFTINIFKLRLRKVYNATPDKQLPDAGTEAPTLMTPRRGLHAVDVDIYSPITCLDASRCDANDVNDTASKPTTLDMILEEFSLVYSSLIVSILYGYVYSNDPLENAATCATLIRILSRFVKYMLPIFRNNFEYSDNRLSRLFFLPLAHLSKLIPYPTDLSLLFAMVNELLTELPDTDDHDAIFSVILSSLYRITNKSHNTSIENGLEELACTECFHDNSEPDSPYSSRSCLFSTDFLVLYRKSTPIDMTALQNTLMGSTILEHGASVVYSTIAQKKKSLLQGSSVLSCITPNASITSSISASVTYSNEYNWSTTYEQLDRLLNFLGSKVSELNNTNASRFCTAIAHFTCLGETTISRTALGILKEALPTILSLHTEHTLVLLECYLKTLEAATQTSRALALRNFVYSIATVLTNSELSCNSELWGSVWQRCVSPILVFQYTRNEYDILLFVAHTIYLMLSPNAPLNAPSNEYSSTEVELTHQTLQSACTSFLSPLATDCSSISSSKQHTIVSAFFALVLQLMLQGQPGAEAIALLFSGVIEPMLLVSNMYQVKSSFSAKEYIYDPLFDLLVDRVDTTTFLNSTKEQSVAPRITSAATLLRYTLDTLISAQFDLLNNDAFAFFCSVLEGPVLELLKNISETYSSHNNLRTEDCEAIASGADLVFALASLLAPGTESECSAPDHFLNRLKQSDHDIGRVLRFTEQGLVQCISLLTVLSRKLSPTDETICAEYHRISNELFSILTTLLTADPSIKTICKATFKKLITLAVHNDLEIRMALVSYLDAYDEKF</sequence>
<dbReference type="GO" id="GO:0005737">
    <property type="term" value="C:cytoplasm"/>
    <property type="evidence" value="ECO:0007669"/>
    <property type="project" value="UniProtKB-ARBA"/>
</dbReference>
<dbReference type="Gene3D" id="1.10.220.20">
    <property type="match status" value="1"/>
</dbReference>
<reference evidence="4" key="1">
    <citation type="submission" date="2012-02" db="EMBL/GenBank/DDBJ databases">
        <title>Genome sequencing of Giardia lamblia Genotypes A2 and B isolates (DH and GS) and comparative analysis with the genomes of Genotypes A1 and E (WB and Pig).</title>
        <authorList>
            <person name="Adam R."/>
            <person name="Dahlstrom E."/>
            <person name="Martens C."/>
            <person name="Bruno D."/>
            <person name="Barbian K."/>
            <person name="Porcella S.F."/>
            <person name="Nash T."/>
        </authorList>
    </citation>
    <scope>NUCLEOTIDE SEQUENCE</scope>
    <source>
        <strain evidence="4">DH</strain>
    </source>
</reference>
<dbReference type="InterPro" id="IPR023394">
    <property type="entry name" value="Sec7_C_sf"/>
</dbReference>
<dbReference type="Proteomes" id="UP000018320">
    <property type="component" value="Unassembled WGS sequence"/>
</dbReference>
<dbReference type="GO" id="GO:0005085">
    <property type="term" value="F:guanyl-nucleotide exchange factor activity"/>
    <property type="evidence" value="ECO:0007669"/>
    <property type="project" value="InterPro"/>
</dbReference>
<dbReference type="InterPro" id="IPR035999">
    <property type="entry name" value="Sec7_dom_sf"/>
</dbReference>
<comment type="caution">
    <text evidence="3">The sequence shown here is derived from an EMBL/GenBank/DDBJ whole genome shotgun (WGS) entry which is preliminary data.</text>
</comment>
<dbReference type="PANTHER" id="PTHR10663:SF388">
    <property type="entry name" value="GOLGI-SPECIFIC BREFELDIN A-RESISTANCE GUANINE NUCLEOTIDE EXCHANGE FACTOR 1"/>
    <property type="match status" value="1"/>
</dbReference>
<dbReference type="VEuPathDB" id="GiardiaDB:GL50803_0017192"/>
<dbReference type="Pfam" id="PF01369">
    <property type="entry name" value="Sec7"/>
    <property type="match status" value="1"/>
</dbReference>
<evidence type="ECO:0000313" key="4">
    <source>
        <dbReference type="Proteomes" id="UP000018320"/>
    </source>
</evidence>
<feature type="region of interest" description="Disordered" evidence="1">
    <location>
        <begin position="1163"/>
        <end position="1190"/>
    </location>
</feature>
<reference evidence="3 4" key="2">
    <citation type="journal article" date="2013" name="Genome Biol. Evol.">
        <title>Genome sequencing of Giardia lamblia genotypes A2 and B isolates (DH and GS) and comparative analysis with the genomes of genotypes A1 and E (WB and Pig).</title>
        <authorList>
            <person name="Adam R.D."/>
            <person name="Dahlstrom E.W."/>
            <person name="Martens C.A."/>
            <person name="Bruno D.P."/>
            <person name="Barbian K.D."/>
            <person name="Ricklefs S.M."/>
            <person name="Hernandez M.M."/>
            <person name="Narla N.P."/>
            <person name="Patel R.B."/>
            <person name="Porcella S.F."/>
            <person name="Nash T.E."/>
        </authorList>
    </citation>
    <scope>NUCLEOTIDE SEQUENCE [LARGE SCALE GENOMIC DNA]</scope>
    <source>
        <strain evidence="3 4">DH</strain>
    </source>
</reference>